<evidence type="ECO:0000256" key="9">
    <source>
        <dbReference type="ARBA" id="ARBA00029829"/>
    </source>
</evidence>
<sequence length="257" mass="28269">MSEQCNHLIDYVNGQLTDTETKEFEAHLSTCSICEEELNEIRALTDDLGFDVDPIEPPPDMKERVLSAAFAEKAPVESQSADVQKPIASGSTTNKQEPHGLKRKKKVNWLIPTMAAALFLSLIGNIYTVSQLGEPDDVAIEPSITVDSLVQRLNLQPAAETIPFQATASFVNKDHYQQLVVEAAQLSQPEDTQVYQVWLLKDGEPYRAGTFTPAEDGSGISTFDIDPEMGYDTIAITIEPDETSETPEGDIVLVEEL</sequence>
<evidence type="ECO:0000256" key="7">
    <source>
        <dbReference type="ARBA" id="ARBA00024353"/>
    </source>
</evidence>
<evidence type="ECO:0000256" key="11">
    <source>
        <dbReference type="SAM" id="MobiDB-lite"/>
    </source>
</evidence>
<dbReference type="InterPro" id="IPR027383">
    <property type="entry name" value="Znf_put"/>
</dbReference>
<dbReference type="Proteomes" id="UP000027142">
    <property type="component" value="Chromosome"/>
</dbReference>
<keyword evidence="16" id="KW-1185">Reference proteome</keyword>
<evidence type="ECO:0000313" key="15">
    <source>
        <dbReference type="EMBL" id="AIC93681.1"/>
    </source>
</evidence>
<feature type="transmembrane region" description="Helical" evidence="12">
    <location>
        <begin position="109"/>
        <end position="127"/>
    </location>
</feature>
<evidence type="ECO:0000256" key="12">
    <source>
        <dbReference type="SAM" id="Phobius"/>
    </source>
</evidence>
<dbReference type="eggNOG" id="COG5343">
    <property type="taxonomic scope" value="Bacteria"/>
</dbReference>
<organism evidence="15 16">
    <name type="scientific">Shouchella lehensis G1</name>
    <dbReference type="NCBI Taxonomy" id="1246626"/>
    <lineage>
        <taxon>Bacteria</taxon>
        <taxon>Bacillati</taxon>
        <taxon>Bacillota</taxon>
        <taxon>Bacilli</taxon>
        <taxon>Bacillales</taxon>
        <taxon>Bacillaceae</taxon>
        <taxon>Shouchella</taxon>
    </lineage>
</organism>
<dbReference type="InterPro" id="IPR018764">
    <property type="entry name" value="RskA_C"/>
</dbReference>
<evidence type="ECO:0000313" key="16">
    <source>
        <dbReference type="Proteomes" id="UP000027142"/>
    </source>
</evidence>
<dbReference type="InterPro" id="IPR051474">
    <property type="entry name" value="Anti-sigma-K/W_factor"/>
</dbReference>
<evidence type="ECO:0000259" key="13">
    <source>
        <dbReference type="Pfam" id="PF10099"/>
    </source>
</evidence>
<comment type="subcellular location">
    <subcellularLocation>
        <location evidence="2">Cell membrane</location>
    </subcellularLocation>
    <subcellularLocation>
        <location evidence="1">Membrane</location>
        <topology evidence="1">Single-pass membrane protein</topology>
    </subcellularLocation>
</comment>
<gene>
    <name evidence="15" type="ORF">BleG1_1078</name>
</gene>
<evidence type="ECO:0000256" key="1">
    <source>
        <dbReference type="ARBA" id="ARBA00004167"/>
    </source>
</evidence>
<evidence type="ECO:0000256" key="3">
    <source>
        <dbReference type="ARBA" id="ARBA00022475"/>
    </source>
</evidence>
<feature type="domain" description="Anti-sigma K factor RskA C-terminal" evidence="13">
    <location>
        <begin position="113"/>
        <end position="250"/>
    </location>
</feature>
<keyword evidence="6 12" id="KW-0472">Membrane</keyword>
<dbReference type="OrthoDB" id="150725at2"/>
<evidence type="ECO:0000256" key="5">
    <source>
        <dbReference type="ARBA" id="ARBA00022989"/>
    </source>
</evidence>
<dbReference type="GO" id="GO:0005886">
    <property type="term" value="C:plasma membrane"/>
    <property type="evidence" value="ECO:0007669"/>
    <property type="project" value="UniProtKB-SubCell"/>
</dbReference>
<dbReference type="PANTHER" id="PTHR37461">
    <property type="entry name" value="ANTI-SIGMA-K FACTOR RSKA"/>
    <property type="match status" value="1"/>
</dbReference>
<dbReference type="AlphaFoldDB" id="A0A060LQY0"/>
<evidence type="ECO:0000256" key="6">
    <source>
        <dbReference type="ARBA" id="ARBA00023136"/>
    </source>
</evidence>
<evidence type="ECO:0000256" key="10">
    <source>
        <dbReference type="ARBA" id="ARBA00030803"/>
    </source>
</evidence>
<dbReference type="InterPro" id="IPR041916">
    <property type="entry name" value="Anti_sigma_zinc_sf"/>
</dbReference>
<protein>
    <recommendedName>
        <fullName evidence="8">Anti-sigma-W factor RsiW</fullName>
    </recommendedName>
    <alternativeName>
        <fullName evidence="10">Regulator of SigK</fullName>
    </alternativeName>
    <alternativeName>
        <fullName evidence="9">Sigma-K anti-sigma factor RskA</fullName>
    </alternativeName>
</protein>
<dbReference type="Pfam" id="PF10099">
    <property type="entry name" value="RskA_C"/>
    <property type="match status" value="1"/>
</dbReference>
<name>A0A060LQY0_9BACI</name>
<comment type="similarity">
    <text evidence="7">Belongs to the zinc-associated anti-sigma factor (ZAS) superfamily. Anti-sigma-W factor family.</text>
</comment>
<evidence type="ECO:0000259" key="14">
    <source>
        <dbReference type="Pfam" id="PF13490"/>
    </source>
</evidence>
<dbReference type="Gene3D" id="1.10.10.1320">
    <property type="entry name" value="Anti-sigma factor, zinc-finger domain"/>
    <property type="match status" value="1"/>
</dbReference>
<dbReference type="PATRIC" id="fig|1246626.3.peg.1082"/>
<dbReference type="HOGENOM" id="CLU_075802_0_0_9"/>
<keyword evidence="3" id="KW-1003">Cell membrane</keyword>
<feature type="domain" description="Putative zinc-finger" evidence="14">
    <location>
        <begin position="7"/>
        <end position="34"/>
    </location>
</feature>
<dbReference type="GO" id="GO:0016989">
    <property type="term" value="F:sigma factor antagonist activity"/>
    <property type="evidence" value="ECO:0007669"/>
    <property type="project" value="TreeGrafter"/>
</dbReference>
<dbReference type="Pfam" id="PF13490">
    <property type="entry name" value="zf-HC2"/>
    <property type="match status" value="1"/>
</dbReference>
<dbReference type="STRING" id="1246626.BleG1_1078"/>
<keyword evidence="5 12" id="KW-1133">Transmembrane helix</keyword>
<evidence type="ECO:0000256" key="4">
    <source>
        <dbReference type="ARBA" id="ARBA00022692"/>
    </source>
</evidence>
<reference evidence="15 16" key="1">
    <citation type="journal article" date="2014" name="Gene">
        <title>A comparative genomic analysis of the alkalitolerant soil bacterium Bacillus lehensis G1.</title>
        <authorList>
            <person name="Noor Y.M."/>
            <person name="Samsulrizal N.H."/>
            <person name="Jema'on N.A."/>
            <person name="Low K.O."/>
            <person name="Ramli A.N."/>
            <person name="Alias N.I."/>
            <person name="Damis S.I."/>
            <person name="Fuzi S.F."/>
            <person name="Isa M.N."/>
            <person name="Murad A.M."/>
            <person name="Raih M.F."/>
            <person name="Bakar F.D."/>
            <person name="Najimudin N."/>
            <person name="Mahadi N.M."/>
            <person name="Illias R.M."/>
        </authorList>
    </citation>
    <scope>NUCLEOTIDE SEQUENCE [LARGE SCALE GENOMIC DNA]</scope>
    <source>
        <strain evidence="15 16">G1</strain>
    </source>
</reference>
<proteinExistence type="inferred from homology"/>
<dbReference type="EMBL" id="CP003923">
    <property type="protein sequence ID" value="AIC93681.1"/>
    <property type="molecule type" value="Genomic_DNA"/>
</dbReference>
<dbReference type="KEGG" id="ble:BleG1_1078"/>
<accession>A0A060LQY0</accession>
<dbReference type="RefSeq" id="WP_038478060.1">
    <property type="nucleotide sequence ID" value="NZ_CP003923.1"/>
</dbReference>
<dbReference type="GO" id="GO:0006417">
    <property type="term" value="P:regulation of translation"/>
    <property type="evidence" value="ECO:0007669"/>
    <property type="project" value="TreeGrafter"/>
</dbReference>
<feature type="region of interest" description="Disordered" evidence="11">
    <location>
        <begin position="76"/>
        <end position="100"/>
    </location>
</feature>
<evidence type="ECO:0000256" key="8">
    <source>
        <dbReference type="ARBA" id="ARBA00024438"/>
    </source>
</evidence>
<dbReference type="PANTHER" id="PTHR37461:SF1">
    <property type="entry name" value="ANTI-SIGMA-K FACTOR RSKA"/>
    <property type="match status" value="1"/>
</dbReference>
<evidence type="ECO:0000256" key="2">
    <source>
        <dbReference type="ARBA" id="ARBA00004236"/>
    </source>
</evidence>
<keyword evidence="4 12" id="KW-0812">Transmembrane</keyword>